<name>A0A9X1VBU2_9BACL</name>
<protein>
    <recommendedName>
        <fullName evidence="3">IS6 family transposase</fullName>
    </recommendedName>
</protein>
<organism evidence="1 2">
    <name type="scientific">Sulfoacidibacillus ferrooxidans</name>
    <dbReference type="NCBI Taxonomy" id="2005001"/>
    <lineage>
        <taxon>Bacteria</taxon>
        <taxon>Bacillati</taxon>
        <taxon>Bacillota</taxon>
        <taxon>Bacilli</taxon>
        <taxon>Bacillales</taxon>
        <taxon>Alicyclobacillaceae</taxon>
        <taxon>Sulfoacidibacillus</taxon>
    </lineage>
</organism>
<evidence type="ECO:0000313" key="2">
    <source>
        <dbReference type="Proteomes" id="UP001139263"/>
    </source>
</evidence>
<gene>
    <name evidence="1" type="ORF">MM817_03172</name>
</gene>
<accession>A0A9X1VBU2</accession>
<evidence type="ECO:0008006" key="3">
    <source>
        <dbReference type="Google" id="ProtNLM"/>
    </source>
</evidence>
<dbReference type="EMBL" id="JALBUF010000032">
    <property type="protein sequence ID" value="MCI0184875.1"/>
    <property type="molecule type" value="Genomic_DNA"/>
</dbReference>
<evidence type="ECO:0000313" key="1">
    <source>
        <dbReference type="EMBL" id="MCI0184875.1"/>
    </source>
</evidence>
<proteinExistence type="predicted"/>
<reference evidence="1" key="1">
    <citation type="submission" date="2022-03" db="EMBL/GenBank/DDBJ databases">
        <title>Draft Genome Sequence of Firmicute Strain S0AB, a Heterotrophic Iron/Sulfur-Oxidizing Extreme Acidophile.</title>
        <authorList>
            <person name="Vergara E."/>
            <person name="Pakostova E."/>
            <person name="Johnson D.B."/>
            <person name="Holmes D.S."/>
        </authorList>
    </citation>
    <scope>NUCLEOTIDE SEQUENCE</scope>
    <source>
        <strain evidence="1">S0AB</strain>
    </source>
</reference>
<dbReference type="AlphaFoldDB" id="A0A9X1VBU2"/>
<dbReference type="Proteomes" id="UP001139263">
    <property type="component" value="Unassembled WGS sequence"/>
</dbReference>
<comment type="caution">
    <text evidence="1">The sequence shown here is derived from an EMBL/GenBank/DDBJ whole genome shotgun (WGS) entry which is preliminary data.</text>
</comment>
<sequence length="49" mass="6172">MNAFTWKHFEAHMILMAVRWYLRYSLRYRDTVEWLEERGVRVAHTTIMR</sequence>
<keyword evidence="2" id="KW-1185">Reference proteome</keyword>